<dbReference type="Gene3D" id="3.40.50.2300">
    <property type="match status" value="1"/>
</dbReference>
<dbReference type="Pfam" id="PF00512">
    <property type="entry name" value="HisKA"/>
    <property type="match status" value="1"/>
</dbReference>
<dbReference type="InterPro" id="IPR036890">
    <property type="entry name" value="HATPase_C_sf"/>
</dbReference>
<evidence type="ECO:0000256" key="3">
    <source>
        <dbReference type="ARBA" id="ARBA00022553"/>
    </source>
</evidence>
<dbReference type="PROSITE" id="PS50109">
    <property type="entry name" value="HIS_KIN"/>
    <property type="match status" value="1"/>
</dbReference>
<dbReference type="Proteomes" id="UP000076079">
    <property type="component" value="Chromosome"/>
</dbReference>
<dbReference type="SMART" id="SM00448">
    <property type="entry name" value="REC"/>
    <property type="match status" value="1"/>
</dbReference>
<dbReference type="KEGG" id="abac:LuPra_05631"/>
<feature type="domain" description="Response regulatory" evidence="6">
    <location>
        <begin position="395"/>
        <end position="511"/>
    </location>
</feature>
<dbReference type="InterPro" id="IPR003661">
    <property type="entry name" value="HisK_dim/P_dom"/>
</dbReference>
<name>A0A143PVY3_LUTPR</name>
<dbReference type="Gene3D" id="3.30.565.10">
    <property type="entry name" value="Histidine kinase-like ATPase, C-terminal domain"/>
    <property type="match status" value="1"/>
</dbReference>
<dbReference type="PANTHER" id="PTHR43065:SF42">
    <property type="entry name" value="TWO-COMPONENT SENSOR PPRA"/>
    <property type="match status" value="1"/>
</dbReference>
<dbReference type="STRING" id="1855912.LuPra_05631"/>
<keyword evidence="3 4" id="KW-0597">Phosphoprotein</keyword>
<feature type="modified residue" description="4-aspartylphosphate" evidence="4">
    <location>
        <position position="446"/>
    </location>
</feature>
<dbReference type="SMART" id="SM00388">
    <property type="entry name" value="HisKA"/>
    <property type="match status" value="1"/>
</dbReference>
<dbReference type="SUPFAM" id="SSF47384">
    <property type="entry name" value="Homodimeric domain of signal transducing histidine kinase"/>
    <property type="match status" value="1"/>
</dbReference>
<dbReference type="InterPro" id="IPR001789">
    <property type="entry name" value="Sig_transdc_resp-reg_receiver"/>
</dbReference>
<dbReference type="SUPFAM" id="SSF55874">
    <property type="entry name" value="ATPase domain of HSP90 chaperone/DNA topoisomerase II/histidine kinase"/>
    <property type="match status" value="1"/>
</dbReference>
<reference evidence="8" key="2">
    <citation type="submission" date="2016-04" db="EMBL/GenBank/DDBJ databases">
        <title>First Complete Genome Sequence of a Subdivision 6 Acidobacterium.</title>
        <authorList>
            <person name="Huang S."/>
            <person name="Vieira S."/>
            <person name="Bunk B."/>
            <person name="Riedel T."/>
            <person name="Sproeer C."/>
            <person name="Overmann J."/>
        </authorList>
    </citation>
    <scope>NUCLEOTIDE SEQUENCE [LARGE SCALE GENOMIC DNA]</scope>
    <source>
        <strain evidence="8">DSM 100886 HEG_-6_39</strain>
    </source>
</reference>
<comment type="catalytic activity">
    <reaction evidence="1">
        <text>ATP + protein L-histidine = ADP + protein N-phospho-L-histidine.</text>
        <dbReference type="EC" id="2.7.13.3"/>
    </reaction>
</comment>
<dbReference type="InterPro" id="IPR011006">
    <property type="entry name" value="CheY-like_superfamily"/>
</dbReference>
<dbReference type="SUPFAM" id="SSF52172">
    <property type="entry name" value="CheY-like"/>
    <property type="match status" value="1"/>
</dbReference>
<dbReference type="Pfam" id="PF00072">
    <property type="entry name" value="Response_reg"/>
    <property type="match status" value="1"/>
</dbReference>
<dbReference type="GO" id="GO:0000155">
    <property type="term" value="F:phosphorelay sensor kinase activity"/>
    <property type="evidence" value="ECO:0007669"/>
    <property type="project" value="InterPro"/>
</dbReference>
<dbReference type="AlphaFoldDB" id="A0A143PVY3"/>
<dbReference type="Pfam" id="PF02518">
    <property type="entry name" value="HATPase_c"/>
    <property type="match status" value="1"/>
</dbReference>
<keyword evidence="8" id="KW-1185">Reference proteome</keyword>
<evidence type="ECO:0000256" key="4">
    <source>
        <dbReference type="PROSITE-ProRule" id="PRU00169"/>
    </source>
</evidence>
<feature type="domain" description="Histidine kinase" evidence="5">
    <location>
        <begin position="150"/>
        <end position="370"/>
    </location>
</feature>
<dbReference type="InterPro" id="IPR005467">
    <property type="entry name" value="His_kinase_dom"/>
</dbReference>
<dbReference type="EC" id="2.7.13.3" evidence="2"/>
<dbReference type="CDD" id="cd00082">
    <property type="entry name" value="HisKA"/>
    <property type="match status" value="1"/>
</dbReference>
<organism evidence="7 8">
    <name type="scientific">Luteitalea pratensis</name>
    <dbReference type="NCBI Taxonomy" id="1855912"/>
    <lineage>
        <taxon>Bacteria</taxon>
        <taxon>Pseudomonadati</taxon>
        <taxon>Acidobacteriota</taxon>
        <taxon>Vicinamibacteria</taxon>
        <taxon>Vicinamibacterales</taxon>
        <taxon>Vicinamibacteraceae</taxon>
        <taxon>Luteitalea</taxon>
    </lineage>
</organism>
<dbReference type="PRINTS" id="PR00344">
    <property type="entry name" value="BCTRLSENSOR"/>
</dbReference>
<dbReference type="EMBL" id="CP015136">
    <property type="protein sequence ID" value="AMY12358.1"/>
    <property type="molecule type" value="Genomic_DNA"/>
</dbReference>
<dbReference type="Gene3D" id="1.10.287.130">
    <property type="match status" value="1"/>
</dbReference>
<evidence type="ECO:0000256" key="1">
    <source>
        <dbReference type="ARBA" id="ARBA00000085"/>
    </source>
</evidence>
<dbReference type="PROSITE" id="PS50110">
    <property type="entry name" value="RESPONSE_REGULATORY"/>
    <property type="match status" value="1"/>
</dbReference>
<dbReference type="RefSeq" id="WP_110173822.1">
    <property type="nucleotide sequence ID" value="NZ_CP015136.1"/>
</dbReference>
<accession>A0A143PVY3</accession>
<gene>
    <name evidence="7" type="ORF">LuPra_05631</name>
</gene>
<evidence type="ECO:0000256" key="2">
    <source>
        <dbReference type="ARBA" id="ARBA00012438"/>
    </source>
</evidence>
<dbReference type="InterPro" id="IPR003594">
    <property type="entry name" value="HATPase_dom"/>
</dbReference>
<dbReference type="SMART" id="SM00387">
    <property type="entry name" value="HATPase_c"/>
    <property type="match status" value="1"/>
</dbReference>
<dbReference type="InterPro" id="IPR036097">
    <property type="entry name" value="HisK_dim/P_sf"/>
</dbReference>
<dbReference type="PANTHER" id="PTHR43065">
    <property type="entry name" value="SENSOR HISTIDINE KINASE"/>
    <property type="match status" value="1"/>
</dbReference>
<evidence type="ECO:0000313" key="7">
    <source>
        <dbReference type="EMBL" id="AMY12358.1"/>
    </source>
</evidence>
<dbReference type="OrthoDB" id="9761183at2"/>
<evidence type="ECO:0000313" key="8">
    <source>
        <dbReference type="Proteomes" id="UP000076079"/>
    </source>
</evidence>
<proteinExistence type="predicted"/>
<evidence type="ECO:0000259" key="6">
    <source>
        <dbReference type="PROSITE" id="PS50110"/>
    </source>
</evidence>
<evidence type="ECO:0000259" key="5">
    <source>
        <dbReference type="PROSITE" id="PS50109"/>
    </source>
</evidence>
<dbReference type="InterPro" id="IPR004358">
    <property type="entry name" value="Sig_transdc_His_kin-like_C"/>
</dbReference>
<dbReference type="Gene3D" id="3.30.450.20">
    <property type="entry name" value="PAS domain"/>
    <property type="match status" value="1"/>
</dbReference>
<protein>
    <recommendedName>
        <fullName evidence="2">histidine kinase</fullName>
        <ecNumber evidence="2">2.7.13.3</ecNumber>
    </recommendedName>
</protein>
<sequence>MWIGSPSSSLAPFIPVIEHLQEAACLETADGTLAVVNEAWLALFGAAGRLSPLLEGPGATAWAPVLSAFEDPEALSARVTARRTTRVASSHETLATTDGRTLEWDHSPIAIGGNVLAHLWRFRDATHQRKLEESVRQAQRLNTVGRLAGGIAHDFNNLLTAVVGYCDLLDTQFDHGDPRRFDLHEIRNAAIRASSLTRQLLAFSRRQIMQPEVVDVGLMIGEMPKMLSRLMGEQVKVDISVPDEPLEVFADPGQIEQAIFSLAANARDAMPDGGTLGVDVRQGHLDIDRARTLDMRSGPVVTVTVWDTGTGMDDATRASAFDPFFTTRPLAQGLGLPTVYGIVRQTGGAVTLESVPGAGARVDIILPAYTDAVSEGPTSLVSVTPAVRERVGPAVVLVVEDEASVLRLVRRVLESEAMVVLSAQDAEEALLLTSQHGGVIDLLLTDVVMPGLNGLELAQRVMAERPHLRVLFMSGYADHAVVQRDIIDTGRPFLQKPFAPDRLVARVKEVLG</sequence>
<reference evidence="7 8" key="1">
    <citation type="journal article" date="2016" name="Genome Announc.">
        <title>First Complete Genome Sequence of a Subdivision 6 Acidobacterium Strain.</title>
        <authorList>
            <person name="Huang S."/>
            <person name="Vieira S."/>
            <person name="Bunk B."/>
            <person name="Riedel T."/>
            <person name="Sproer C."/>
            <person name="Overmann J."/>
        </authorList>
    </citation>
    <scope>NUCLEOTIDE SEQUENCE [LARGE SCALE GENOMIC DNA]</scope>
    <source>
        <strain evidence="8">DSM 100886 HEG_-6_39</strain>
    </source>
</reference>